<dbReference type="Pfam" id="PF14276">
    <property type="entry name" value="DUF4363"/>
    <property type="match status" value="1"/>
</dbReference>
<dbReference type="RefSeq" id="WP_143892309.1">
    <property type="nucleotide sequence ID" value="NZ_CP041666.1"/>
</dbReference>
<dbReference type="EMBL" id="CP041666">
    <property type="protein sequence ID" value="QDP39559.1"/>
    <property type="molecule type" value="Genomic_DNA"/>
</dbReference>
<dbReference type="Proteomes" id="UP000315215">
    <property type="component" value="Chromosome"/>
</dbReference>
<reference evidence="1 2" key="1">
    <citation type="submission" date="2019-07" db="EMBL/GenBank/DDBJ databases">
        <authorList>
            <person name="Li J."/>
        </authorList>
    </citation>
    <scope>NUCLEOTIDE SEQUENCE [LARGE SCALE GENOMIC DNA]</scope>
    <source>
        <strain evidence="1 2">TKL69</strain>
    </source>
</reference>
<gene>
    <name evidence="1" type="ORF">FN924_04820</name>
</gene>
<dbReference type="AlphaFoldDB" id="A0A516KDT7"/>
<proteinExistence type="predicted"/>
<dbReference type="OrthoDB" id="2704571at2"/>
<evidence type="ECO:0000313" key="1">
    <source>
        <dbReference type="EMBL" id="QDP39559.1"/>
    </source>
</evidence>
<accession>A0A516KDT7</accession>
<keyword evidence="2" id="KW-1185">Reference proteome</keyword>
<protein>
    <submittedName>
        <fullName evidence="1">DUF4363 family protein</fullName>
    </submittedName>
</protein>
<name>A0A516KDT7_9BACI</name>
<dbReference type="KEGG" id="aqt:FN924_04820"/>
<dbReference type="InterPro" id="IPR025373">
    <property type="entry name" value="DUF4363"/>
</dbReference>
<evidence type="ECO:0000313" key="2">
    <source>
        <dbReference type="Proteomes" id="UP000315215"/>
    </source>
</evidence>
<organism evidence="1 2">
    <name type="scientific">Radiobacillus deserti</name>
    <dbReference type="NCBI Taxonomy" id="2594883"/>
    <lineage>
        <taxon>Bacteria</taxon>
        <taxon>Bacillati</taxon>
        <taxon>Bacillota</taxon>
        <taxon>Bacilli</taxon>
        <taxon>Bacillales</taxon>
        <taxon>Bacillaceae</taxon>
        <taxon>Radiobacillus</taxon>
    </lineage>
</organism>
<sequence>MKKVRELILTSIVVICLLGGWGVKETENPFIRTIDEINEQTDEKNWKEATEETEKLRDMYEREKWKYQLLGEESSYKGIEREIEKLLAALGEKDNQQSKVSTATIKVLYRDIYFMP</sequence>